<evidence type="ECO:0000313" key="1">
    <source>
        <dbReference type="EMBL" id="NMM97546.1"/>
    </source>
</evidence>
<keyword evidence="2" id="KW-1185">Reference proteome</keyword>
<dbReference type="Proteomes" id="UP000543419">
    <property type="component" value="Unassembled WGS sequence"/>
</dbReference>
<proteinExistence type="predicted"/>
<gene>
    <name evidence="1" type="ORF">G1C97_0495</name>
</gene>
<name>A0A7Y0HVT7_9BIFI</name>
<reference evidence="1 2" key="1">
    <citation type="submission" date="2020-02" db="EMBL/GenBank/DDBJ databases">
        <title>Characterization of phylogenetic diversity of novel bifidobacterial species isolated in Czech ZOOs.</title>
        <authorList>
            <person name="Lugli G.A."/>
            <person name="Vera N.B."/>
            <person name="Ventura M."/>
        </authorList>
    </citation>
    <scope>NUCLEOTIDE SEQUENCE [LARGE SCALE GENOMIC DNA]</scope>
    <source>
        <strain evidence="1 2">DSM 109959</strain>
    </source>
</reference>
<dbReference type="AlphaFoldDB" id="A0A7Y0HVT7"/>
<evidence type="ECO:0000313" key="2">
    <source>
        <dbReference type="Proteomes" id="UP000543419"/>
    </source>
</evidence>
<dbReference type="RefSeq" id="WP_169240382.1">
    <property type="nucleotide sequence ID" value="NZ_JAAIIG010000002.1"/>
</dbReference>
<comment type="caution">
    <text evidence="1">The sequence shown here is derived from an EMBL/GenBank/DDBJ whole genome shotgun (WGS) entry which is preliminary data.</text>
</comment>
<sequence length="73" mass="8390">MKDDEATRVVRDYLKNIPDHPRHVSSAPSIKRFIITPMRPFFGPIHTRHWYRAGLRTAGLLDIMSSVGMLIDS</sequence>
<dbReference type="EMBL" id="JAAIIG010000002">
    <property type="protein sequence ID" value="NMM97546.1"/>
    <property type="molecule type" value="Genomic_DNA"/>
</dbReference>
<accession>A0A7Y0HVT7</accession>
<organism evidence="1 2">
    <name type="scientific">Bifidobacterium olomucense</name>
    <dbReference type="NCBI Taxonomy" id="2675324"/>
    <lineage>
        <taxon>Bacteria</taxon>
        <taxon>Bacillati</taxon>
        <taxon>Actinomycetota</taxon>
        <taxon>Actinomycetes</taxon>
        <taxon>Bifidobacteriales</taxon>
        <taxon>Bifidobacteriaceae</taxon>
        <taxon>Bifidobacterium</taxon>
    </lineage>
</organism>
<protein>
    <submittedName>
        <fullName evidence="1">Uncharacterized protein</fullName>
    </submittedName>
</protein>